<proteinExistence type="predicted"/>
<evidence type="ECO:0000313" key="3">
    <source>
        <dbReference type="EMBL" id="GLY91157.1"/>
    </source>
</evidence>
<accession>A0A9W6SE96</accession>
<evidence type="ECO:0000313" key="4">
    <source>
        <dbReference type="Proteomes" id="UP001165074"/>
    </source>
</evidence>
<dbReference type="Pfam" id="PF00144">
    <property type="entry name" value="Beta-lactamase"/>
    <property type="match status" value="1"/>
</dbReference>
<dbReference type="Proteomes" id="UP001165074">
    <property type="component" value="Unassembled WGS sequence"/>
</dbReference>
<name>A0A9W6SE96_9ACTN</name>
<evidence type="ECO:0000259" key="2">
    <source>
        <dbReference type="Pfam" id="PF00144"/>
    </source>
</evidence>
<feature type="domain" description="Beta-lactamase-related" evidence="2">
    <location>
        <begin position="14"/>
        <end position="121"/>
    </location>
</feature>
<keyword evidence="4" id="KW-1185">Reference proteome</keyword>
<evidence type="ECO:0000256" key="1">
    <source>
        <dbReference type="SAM" id="MobiDB-lite"/>
    </source>
</evidence>
<protein>
    <recommendedName>
        <fullName evidence="2">Beta-lactamase-related domain-containing protein</fullName>
    </recommendedName>
</protein>
<dbReference type="AlphaFoldDB" id="A0A9W6SE96"/>
<sequence length="162" mass="17070">MAHHLGPAGPDVRRHRFVTNEDRSQGWAAGQIISAPRDVNRLFSALLAGRLLPAAQLKQMRTTVPAPAPGNRVRYGLDLTSTPLTCGGVTWGHGGDFPGYHAGDAVTTDGRAATIAVTELPGGPAWLQHLTADTAPRRCPSPMNLAIGGGPERPAPYRRAGD</sequence>
<reference evidence="3" key="1">
    <citation type="submission" date="2023-03" db="EMBL/GenBank/DDBJ databases">
        <title>Actinoallomurus iriomotensis NBRC 103684.</title>
        <authorList>
            <person name="Ichikawa N."/>
            <person name="Sato H."/>
            <person name="Tonouchi N."/>
        </authorList>
    </citation>
    <scope>NUCLEOTIDE SEQUENCE</scope>
    <source>
        <strain evidence="3">NBRC 103684</strain>
    </source>
</reference>
<dbReference type="InterPro" id="IPR001466">
    <property type="entry name" value="Beta-lactam-related"/>
</dbReference>
<dbReference type="InterPro" id="IPR012338">
    <property type="entry name" value="Beta-lactam/transpept-like"/>
</dbReference>
<comment type="caution">
    <text evidence="3">The sequence shown here is derived from an EMBL/GenBank/DDBJ whole genome shotgun (WGS) entry which is preliminary data.</text>
</comment>
<gene>
    <name evidence="3" type="ORF">Airi02_090860</name>
</gene>
<dbReference type="Gene3D" id="3.40.710.10">
    <property type="entry name" value="DD-peptidase/beta-lactamase superfamily"/>
    <property type="match status" value="1"/>
</dbReference>
<feature type="region of interest" description="Disordered" evidence="1">
    <location>
        <begin position="143"/>
        <end position="162"/>
    </location>
</feature>
<dbReference type="EMBL" id="BSTK01000019">
    <property type="protein sequence ID" value="GLY91157.1"/>
    <property type="molecule type" value="Genomic_DNA"/>
</dbReference>
<organism evidence="3 4">
    <name type="scientific">Actinoallomurus iriomotensis</name>
    <dbReference type="NCBI Taxonomy" id="478107"/>
    <lineage>
        <taxon>Bacteria</taxon>
        <taxon>Bacillati</taxon>
        <taxon>Actinomycetota</taxon>
        <taxon>Actinomycetes</taxon>
        <taxon>Streptosporangiales</taxon>
        <taxon>Thermomonosporaceae</taxon>
        <taxon>Actinoallomurus</taxon>
    </lineage>
</organism>
<dbReference type="SUPFAM" id="SSF56601">
    <property type="entry name" value="beta-lactamase/transpeptidase-like"/>
    <property type="match status" value="1"/>
</dbReference>